<dbReference type="SUPFAM" id="SSF88946">
    <property type="entry name" value="Sigma2 domain of RNA polymerase sigma factors"/>
    <property type="match status" value="1"/>
</dbReference>
<feature type="region of interest" description="Disordered" evidence="2">
    <location>
        <begin position="79"/>
        <end position="103"/>
    </location>
</feature>
<evidence type="ECO:0000313" key="6">
    <source>
        <dbReference type="Proteomes" id="UP001500657"/>
    </source>
</evidence>
<dbReference type="NCBIfam" id="TIGR02937">
    <property type="entry name" value="sigma70-ECF"/>
    <property type="match status" value="1"/>
</dbReference>
<dbReference type="Proteomes" id="UP001500657">
    <property type="component" value="Unassembled WGS sequence"/>
</dbReference>
<dbReference type="PANTHER" id="PTHR30173:SF36">
    <property type="entry name" value="ECF RNA POLYMERASE SIGMA FACTOR SIGJ"/>
    <property type="match status" value="1"/>
</dbReference>
<dbReference type="InterPro" id="IPR036388">
    <property type="entry name" value="WH-like_DNA-bd_sf"/>
</dbReference>
<dbReference type="CDD" id="cd06171">
    <property type="entry name" value="Sigma70_r4"/>
    <property type="match status" value="1"/>
</dbReference>
<evidence type="ECO:0000259" key="3">
    <source>
        <dbReference type="Pfam" id="PF04542"/>
    </source>
</evidence>
<dbReference type="InterPro" id="IPR032710">
    <property type="entry name" value="NTF2-like_dom_sf"/>
</dbReference>
<proteinExistence type="predicted"/>
<dbReference type="SUPFAM" id="SSF88659">
    <property type="entry name" value="Sigma3 and sigma4 domains of RNA polymerase sigma factors"/>
    <property type="match status" value="1"/>
</dbReference>
<evidence type="ECO:0000256" key="1">
    <source>
        <dbReference type="ARBA" id="ARBA00011344"/>
    </source>
</evidence>
<dbReference type="NCBIfam" id="NF007214">
    <property type="entry name" value="PRK09636.1"/>
    <property type="match status" value="1"/>
</dbReference>
<protein>
    <submittedName>
        <fullName evidence="5">RNA polymerase sigma-70 factor</fullName>
    </submittedName>
</protein>
<dbReference type="InterPro" id="IPR013324">
    <property type="entry name" value="RNA_pol_sigma_r3/r4-like"/>
</dbReference>
<feature type="compositionally biased region" description="Low complexity" evidence="2">
    <location>
        <begin position="88"/>
        <end position="103"/>
    </location>
</feature>
<dbReference type="Pfam" id="PF04542">
    <property type="entry name" value="Sigma70_r2"/>
    <property type="match status" value="1"/>
</dbReference>
<name>A0ABN0UTT3_9GAMM</name>
<accession>A0ABN0UTT3</accession>
<dbReference type="RefSeq" id="WP_343883462.1">
    <property type="nucleotide sequence ID" value="NZ_BAAAFO010000004.1"/>
</dbReference>
<dbReference type="EMBL" id="BAAAFO010000004">
    <property type="protein sequence ID" value="GAA0261268.1"/>
    <property type="molecule type" value="Genomic_DNA"/>
</dbReference>
<comment type="caution">
    <text evidence="5">The sequence shown here is derived from an EMBL/GenBank/DDBJ whole genome shotgun (WGS) entry which is preliminary data.</text>
</comment>
<dbReference type="InterPro" id="IPR014284">
    <property type="entry name" value="RNA_pol_sigma-70_dom"/>
</dbReference>
<evidence type="ECO:0000259" key="4">
    <source>
        <dbReference type="Pfam" id="PF08281"/>
    </source>
</evidence>
<dbReference type="InterPro" id="IPR013249">
    <property type="entry name" value="RNA_pol_sigma70_r4_t2"/>
</dbReference>
<dbReference type="Gene3D" id="1.10.1740.10">
    <property type="match status" value="1"/>
</dbReference>
<dbReference type="InterPro" id="IPR052704">
    <property type="entry name" value="ECF_Sigma-70_Domain"/>
</dbReference>
<keyword evidence="6" id="KW-1185">Reference proteome</keyword>
<evidence type="ECO:0000256" key="2">
    <source>
        <dbReference type="SAM" id="MobiDB-lite"/>
    </source>
</evidence>
<evidence type="ECO:0000313" key="5">
    <source>
        <dbReference type="EMBL" id="GAA0261268.1"/>
    </source>
</evidence>
<organism evidence="5 6">
    <name type="scientific">Rhodanobacter caeni</name>
    <dbReference type="NCBI Taxonomy" id="657654"/>
    <lineage>
        <taxon>Bacteria</taxon>
        <taxon>Pseudomonadati</taxon>
        <taxon>Pseudomonadota</taxon>
        <taxon>Gammaproteobacteria</taxon>
        <taxon>Lysobacterales</taxon>
        <taxon>Rhodanobacteraceae</taxon>
        <taxon>Rhodanobacter</taxon>
    </lineage>
</organism>
<comment type="subunit">
    <text evidence="1">Interacts transiently with the RNA polymerase catalytic core formed by RpoA, RpoB, RpoC and RpoZ (2 alpha, 1 beta, 1 beta' and 1 omega subunit) to form the RNA polymerase holoenzyme that can initiate transcription.</text>
</comment>
<dbReference type="InterPro" id="IPR007627">
    <property type="entry name" value="RNA_pol_sigma70_r2"/>
</dbReference>
<dbReference type="InterPro" id="IPR013325">
    <property type="entry name" value="RNA_pol_sigma_r2"/>
</dbReference>
<sequence>MDQQTALFQQHRPRLFGLAYRMLGTPADAEDVLHDAWLRWHAQDTSALDDPEAWLVTVTTRIALDRLRRAKTEREHYAGPWLPEPLVDDPAPAAATGGDTPETALQRDQTLTLSFLTLLERLGPDERAAFLLNEVFDYSHAEAAAILGIAENACRQRVHRARARLREDRPRFNVDARAQQRLLQRFVAAMEHPTLDSLRALFAEDAVHISDGGGVVTATLHALHGADRLARLYLQIAHNTRLQPLRYTALTLNGAPALLAWSGDTLTTVIWIEGDGEHIRAIHALRHPGKLARLAATVTNRAAGASLQ</sequence>
<dbReference type="SUPFAM" id="SSF54427">
    <property type="entry name" value="NTF2-like"/>
    <property type="match status" value="1"/>
</dbReference>
<gene>
    <name evidence="5" type="ORF">GCM10009126_28500</name>
</gene>
<feature type="domain" description="RNA polymerase sigma factor 70 region 4 type 2" evidence="4">
    <location>
        <begin position="114"/>
        <end position="165"/>
    </location>
</feature>
<dbReference type="Gene3D" id="1.10.10.10">
    <property type="entry name" value="Winged helix-like DNA-binding domain superfamily/Winged helix DNA-binding domain"/>
    <property type="match status" value="1"/>
</dbReference>
<reference evidence="6" key="1">
    <citation type="journal article" date="2019" name="Int. J. Syst. Evol. Microbiol.">
        <title>The Global Catalogue of Microorganisms (GCM) 10K type strain sequencing project: providing services to taxonomists for standard genome sequencing and annotation.</title>
        <authorList>
            <consortium name="The Broad Institute Genomics Platform"/>
            <consortium name="The Broad Institute Genome Sequencing Center for Infectious Disease"/>
            <person name="Wu L."/>
            <person name="Ma J."/>
        </authorList>
    </citation>
    <scope>NUCLEOTIDE SEQUENCE [LARGE SCALE GENOMIC DNA]</scope>
    <source>
        <strain evidence="6">JCM 16242</strain>
    </source>
</reference>
<dbReference type="Pfam" id="PF08281">
    <property type="entry name" value="Sigma70_r4_2"/>
    <property type="match status" value="1"/>
</dbReference>
<dbReference type="PANTHER" id="PTHR30173">
    <property type="entry name" value="SIGMA 19 FACTOR"/>
    <property type="match status" value="1"/>
</dbReference>
<feature type="domain" description="RNA polymerase sigma-70 region 2" evidence="3">
    <location>
        <begin position="7"/>
        <end position="71"/>
    </location>
</feature>
<dbReference type="Gene3D" id="3.10.450.50">
    <property type="match status" value="1"/>
</dbReference>